<protein>
    <recommendedName>
        <fullName evidence="3">Kinase</fullName>
    </recommendedName>
</protein>
<accession>A0A8J3YR46</accession>
<evidence type="ECO:0008006" key="3">
    <source>
        <dbReference type="Google" id="ProtNLM"/>
    </source>
</evidence>
<dbReference type="GO" id="GO:0003690">
    <property type="term" value="F:double-stranded DNA binding"/>
    <property type="evidence" value="ECO:0007669"/>
    <property type="project" value="TreeGrafter"/>
</dbReference>
<dbReference type="PANTHER" id="PTHR12083">
    <property type="entry name" value="BIFUNCTIONAL POLYNUCLEOTIDE PHOSPHATASE/KINASE"/>
    <property type="match status" value="1"/>
</dbReference>
<dbReference type="PIRSF" id="PIRSF037081">
    <property type="entry name" value="P-loop_All4644_prd"/>
    <property type="match status" value="1"/>
</dbReference>
<dbReference type="Gene3D" id="3.40.50.300">
    <property type="entry name" value="P-loop containing nucleotide triphosphate hydrolases"/>
    <property type="match status" value="1"/>
</dbReference>
<dbReference type="GO" id="GO:0046403">
    <property type="term" value="F:polynucleotide 3'-phosphatase activity"/>
    <property type="evidence" value="ECO:0007669"/>
    <property type="project" value="TreeGrafter"/>
</dbReference>
<dbReference type="InterPro" id="IPR027417">
    <property type="entry name" value="P-loop_NTPase"/>
</dbReference>
<gene>
    <name evidence="1" type="ORF">Val02_52960</name>
</gene>
<dbReference type="EMBL" id="BOPF01000020">
    <property type="protein sequence ID" value="GIJ48410.1"/>
    <property type="molecule type" value="Genomic_DNA"/>
</dbReference>
<organism evidence="1 2">
    <name type="scientific">Virgisporangium aliadipatigenens</name>
    <dbReference type="NCBI Taxonomy" id="741659"/>
    <lineage>
        <taxon>Bacteria</taxon>
        <taxon>Bacillati</taxon>
        <taxon>Actinomycetota</taxon>
        <taxon>Actinomycetes</taxon>
        <taxon>Micromonosporales</taxon>
        <taxon>Micromonosporaceae</taxon>
        <taxon>Virgisporangium</taxon>
    </lineage>
</organism>
<evidence type="ECO:0000313" key="2">
    <source>
        <dbReference type="Proteomes" id="UP000619260"/>
    </source>
</evidence>
<reference evidence="1" key="1">
    <citation type="submission" date="2021-01" db="EMBL/GenBank/DDBJ databases">
        <title>Whole genome shotgun sequence of Virgisporangium aliadipatigenens NBRC 105644.</title>
        <authorList>
            <person name="Komaki H."/>
            <person name="Tamura T."/>
        </authorList>
    </citation>
    <scope>NUCLEOTIDE SEQUENCE</scope>
    <source>
        <strain evidence="1">NBRC 105644</strain>
    </source>
</reference>
<dbReference type="AlphaFoldDB" id="A0A8J3YR46"/>
<dbReference type="RefSeq" id="WP_203901895.1">
    <property type="nucleotide sequence ID" value="NZ_BOPF01000020.1"/>
</dbReference>
<dbReference type="Proteomes" id="UP000619260">
    <property type="component" value="Unassembled WGS sequence"/>
</dbReference>
<sequence>MDGPRLVVLVGLPASGKSTFYARHLAPTHLHISKDNWPNARRRDARQRRLVRDALAAGSAVALDNTNASVAERAPLIAIARAAGAEVFGYWFPPDLPGTLRRNAVREGRARVPDVGVYATLGRLVRPAVDEGFDGLYEVTLDGAGGFRVTAMST</sequence>
<dbReference type="PANTHER" id="PTHR12083:SF9">
    <property type="entry name" value="BIFUNCTIONAL POLYNUCLEOTIDE PHOSPHATASE_KINASE"/>
    <property type="match status" value="1"/>
</dbReference>
<comment type="caution">
    <text evidence="1">The sequence shown here is derived from an EMBL/GenBank/DDBJ whole genome shotgun (WGS) entry which is preliminary data.</text>
</comment>
<name>A0A8J3YR46_9ACTN</name>
<dbReference type="Pfam" id="PF13671">
    <property type="entry name" value="AAA_33"/>
    <property type="match status" value="1"/>
</dbReference>
<dbReference type="GO" id="GO:0006281">
    <property type="term" value="P:DNA repair"/>
    <property type="evidence" value="ECO:0007669"/>
    <property type="project" value="TreeGrafter"/>
</dbReference>
<dbReference type="InterPro" id="IPR017101">
    <property type="entry name" value="P-loop_ATP/GTP-bd_All4644_prd"/>
</dbReference>
<keyword evidence="2" id="KW-1185">Reference proteome</keyword>
<dbReference type="GO" id="GO:0046404">
    <property type="term" value="F:ATP-dependent polydeoxyribonucleotide 5'-hydroxyl-kinase activity"/>
    <property type="evidence" value="ECO:0007669"/>
    <property type="project" value="TreeGrafter"/>
</dbReference>
<evidence type="ECO:0000313" key="1">
    <source>
        <dbReference type="EMBL" id="GIJ48410.1"/>
    </source>
</evidence>
<dbReference type="SUPFAM" id="SSF52540">
    <property type="entry name" value="P-loop containing nucleoside triphosphate hydrolases"/>
    <property type="match status" value="1"/>
</dbReference>
<proteinExistence type="predicted"/>